<evidence type="ECO:0000313" key="9">
    <source>
        <dbReference type="EMBL" id="SVP92565.1"/>
    </source>
</evidence>
<dbReference type="GO" id="GO:0071014">
    <property type="term" value="C:post-mRNA release spliceosomal complex"/>
    <property type="evidence" value="ECO:0007669"/>
    <property type="project" value="TreeGrafter"/>
</dbReference>
<evidence type="ECO:0000256" key="3">
    <source>
        <dbReference type="ARBA" id="ARBA00022664"/>
    </source>
</evidence>
<dbReference type="InterPro" id="IPR029000">
    <property type="entry name" value="Cyclophilin-like_dom_sf"/>
</dbReference>
<dbReference type="PROSITE" id="PS50072">
    <property type="entry name" value="CSA_PPIASE_2"/>
    <property type="match status" value="1"/>
</dbReference>
<dbReference type="PANTHER" id="PTHR13264:SF5">
    <property type="entry name" value="PRE-MRNA-SPLICING FACTOR SYF2"/>
    <property type="match status" value="1"/>
</dbReference>
<feature type="domain" description="PPIase cyclophilin-type" evidence="8">
    <location>
        <begin position="8"/>
        <end position="181"/>
    </location>
</feature>
<dbReference type="PANTHER" id="PTHR13264">
    <property type="entry name" value="GCIP-INTERACTING PROTEIN P29"/>
    <property type="match status" value="1"/>
</dbReference>
<evidence type="ECO:0000256" key="6">
    <source>
        <dbReference type="ARBA" id="ARBA00023242"/>
    </source>
</evidence>
<dbReference type="Pfam" id="PF00160">
    <property type="entry name" value="Pro_isomerase"/>
    <property type="match status" value="1"/>
</dbReference>
<dbReference type="SUPFAM" id="SSF50891">
    <property type="entry name" value="Cyclophilin-like"/>
    <property type="match status" value="1"/>
</dbReference>
<evidence type="ECO:0000313" key="10">
    <source>
        <dbReference type="EMBL" id="SVP93369.1"/>
    </source>
</evidence>
<dbReference type="EMBL" id="UIVS01000003">
    <property type="protein sequence ID" value="SVP92565.1"/>
    <property type="molecule type" value="Genomic_DNA"/>
</dbReference>
<sequence length="553" mass="63014">MSSRLRVYLDVGIGLNLSGRVVFEFFNDVSDRLVENFKVLCQGDRTTSVRGRIRKLSYEGCKVFKVIKGEYLQCGDFINNDGTSGGSIYGDCFKEYPTNRLHSQAGLLSIQNINNNTDNVAGRRYGSQFCILFGKVVRFDRNNIVIGRVVEGMEFIRAIENVPVDNKFKPKIEIGILSCGAFTATIQNINDSTKQKELVQSLMDTIKSDQSGDKSDSTSTDDSNDLQPEWVGVKCVYTGKENRKRLPNESSANTLGKKLLSESLQGIKHHYIPVQSDTITHATDLPVESTQDSVVKEVDTVESVEQGSVLHEEEPEKPEEEVDDDITLRLKKLSNKMNECSRLNNDEIIMEQKIKSNPKSELYISKNHISKSEGKDVDKDISSNLSRELNVSSNSIPLLIQLISPRTSYFYLISAGMVEKLSKIEKTKEKNKTFGWNIFNQDALYRAHKKRLRETGFNPDLYEKQKNELGEEFYRPGIVNFNPNEASKDVVVRNVEKQYKKRDAFSRRRLYDDEAQDISYINERNRVFNKKLERSFGTYSNEIKQNLERGTAL</sequence>
<comment type="similarity">
    <text evidence="2">Belongs to the SYF2 family.</text>
</comment>
<dbReference type="AlphaFoldDB" id="A0A3B0MSE0"/>
<reference evidence="9" key="1">
    <citation type="submission" date="2018-07" db="EMBL/GenBank/DDBJ databases">
        <authorList>
            <person name="Quirk P.G."/>
            <person name="Krulwich T.A."/>
        </authorList>
    </citation>
    <scope>NUCLEOTIDE SEQUENCE</scope>
    <source>
        <strain evidence="9">Anand</strain>
    </source>
</reference>
<evidence type="ECO:0000256" key="1">
    <source>
        <dbReference type="ARBA" id="ARBA00004123"/>
    </source>
</evidence>
<dbReference type="GO" id="GO:0008380">
    <property type="term" value="P:RNA splicing"/>
    <property type="evidence" value="ECO:0007669"/>
    <property type="project" value="UniProtKB-KW"/>
</dbReference>
<dbReference type="GO" id="GO:0071013">
    <property type="term" value="C:catalytic step 2 spliceosome"/>
    <property type="evidence" value="ECO:0007669"/>
    <property type="project" value="TreeGrafter"/>
</dbReference>
<accession>A0A3B0MSE0</accession>
<dbReference type="VEuPathDB" id="PiroplasmaDB:TA03410"/>
<dbReference type="InterPro" id="IPR013260">
    <property type="entry name" value="mRNA_splic_SYF2"/>
</dbReference>
<comment type="subcellular location">
    <subcellularLocation>
        <location evidence="1">Nucleus</location>
    </subcellularLocation>
</comment>
<dbReference type="EMBL" id="UIVT01000003">
    <property type="protein sequence ID" value="SVP93369.1"/>
    <property type="molecule type" value="Genomic_DNA"/>
</dbReference>
<dbReference type="Pfam" id="PF08231">
    <property type="entry name" value="SYF2"/>
    <property type="match status" value="1"/>
</dbReference>
<evidence type="ECO:0000256" key="4">
    <source>
        <dbReference type="ARBA" id="ARBA00022728"/>
    </source>
</evidence>
<evidence type="ECO:0000259" key="8">
    <source>
        <dbReference type="PROSITE" id="PS50072"/>
    </source>
</evidence>
<feature type="compositionally biased region" description="Basic and acidic residues" evidence="7">
    <location>
        <begin position="206"/>
        <end position="216"/>
    </location>
</feature>
<feature type="region of interest" description="Disordered" evidence="7">
    <location>
        <begin position="303"/>
        <end position="323"/>
    </location>
</feature>
<feature type="compositionally biased region" description="Acidic residues" evidence="7">
    <location>
        <begin position="313"/>
        <end position="323"/>
    </location>
</feature>
<evidence type="ECO:0000256" key="2">
    <source>
        <dbReference type="ARBA" id="ARBA00010028"/>
    </source>
</evidence>
<evidence type="ECO:0000256" key="5">
    <source>
        <dbReference type="ARBA" id="ARBA00023187"/>
    </source>
</evidence>
<evidence type="ECO:0000256" key="7">
    <source>
        <dbReference type="SAM" id="MobiDB-lite"/>
    </source>
</evidence>
<protein>
    <submittedName>
        <fullName evidence="9">Peptidylprolyl isomerase (Cyclophilin), putative</fullName>
    </submittedName>
</protein>
<keyword evidence="4" id="KW-0747">Spliceosome</keyword>
<name>A0A3B0MSE0_THEAN</name>
<keyword evidence="3" id="KW-0507">mRNA processing</keyword>
<dbReference type="InterPro" id="IPR002130">
    <property type="entry name" value="Cyclophilin-type_PPIase_dom"/>
</dbReference>
<dbReference type="GO" id="GO:0003755">
    <property type="term" value="F:peptidyl-prolyl cis-trans isomerase activity"/>
    <property type="evidence" value="ECO:0007669"/>
    <property type="project" value="InterPro"/>
</dbReference>
<feature type="region of interest" description="Disordered" evidence="7">
    <location>
        <begin position="206"/>
        <end position="226"/>
    </location>
</feature>
<proteinExistence type="inferred from homology"/>
<dbReference type="GO" id="GO:0006397">
    <property type="term" value="P:mRNA processing"/>
    <property type="evidence" value="ECO:0007669"/>
    <property type="project" value="UniProtKB-KW"/>
</dbReference>
<keyword evidence="5" id="KW-0508">mRNA splicing</keyword>
<keyword evidence="9" id="KW-0413">Isomerase</keyword>
<dbReference type="Gene3D" id="2.40.100.10">
    <property type="entry name" value="Cyclophilin-like"/>
    <property type="match status" value="1"/>
</dbReference>
<gene>
    <name evidence="10" type="ORF">TAT_000236000</name>
    <name evidence="9" type="ORF">TAV_000236100</name>
</gene>
<dbReference type="GO" id="GO:0000974">
    <property type="term" value="C:Prp19 complex"/>
    <property type="evidence" value="ECO:0007669"/>
    <property type="project" value="TreeGrafter"/>
</dbReference>
<keyword evidence="6" id="KW-0539">Nucleus</keyword>
<organism evidence="9">
    <name type="scientific">Theileria annulata</name>
    <dbReference type="NCBI Taxonomy" id="5874"/>
    <lineage>
        <taxon>Eukaryota</taxon>
        <taxon>Sar</taxon>
        <taxon>Alveolata</taxon>
        <taxon>Apicomplexa</taxon>
        <taxon>Aconoidasida</taxon>
        <taxon>Piroplasmida</taxon>
        <taxon>Theileriidae</taxon>
        <taxon>Theileria</taxon>
    </lineage>
</organism>